<reference evidence="1 2" key="2">
    <citation type="journal article" date="2012" name="Stand. Genomic Sci.">
        <title>Complete genome sequence of the termite hindgut bacterium Spirochaeta coccoides type strain (SPN1(T)), reclassification in the genus Sphaerochaeta as Sphaerochaeta coccoides comb. nov. and emendations of the family Spirochaetaceae and the genus Sphaerochaeta.</title>
        <authorList>
            <person name="Abt B."/>
            <person name="Han C."/>
            <person name="Scheuner C."/>
            <person name="Lu M."/>
            <person name="Lapidus A."/>
            <person name="Nolan M."/>
            <person name="Lucas S."/>
            <person name="Hammon N."/>
            <person name="Deshpande S."/>
            <person name="Cheng J.F."/>
            <person name="Tapia R."/>
            <person name="Goodwin L.A."/>
            <person name="Pitluck S."/>
            <person name="Liolios K."/>
            <person name="Pagani I."/>
            <person name="Ivanova N."/>
            <person name="Mavromatis K."/>
            <person name="Mikhailova N."/>
            <person name="Huntemann M."/>
            <person name="Pati A."/>
            <person name="Chen A."/>
            <person name="Palaniappan K."/>
            <person name="Land M."/>
            <person name="Hauser L."/>
            <person name="Brambilla E.M."/>
            <person name="Rohde M."/>
            <person name="Spring S."/>
            <person name="Gronow S."/>
            <person name="Goker M."/>
            <person name="Woyke T."/>
            <person name="Bristow J."/>
            <person name="Eisen J.A."/>
            <person name="Markowitz V."/>
            <person name="Hugenholtz P."/>
            <person name="Kyrpides N.C."/>
            <person name="Klenk H.P."/>
            <person name="Detter J.C."/>
        </authorList>
    </citation>
    <scope>NUCLEOTIDE SEQUENCE [LARGE SCALE GENOMIC DNA]</scope>
    <source>
        <strain evidence="2">ATCC BAA-1237 / DSM 17374 / SPN1</strain>
    </source>
</reference>
<dbReference type="AlphaFoldDB" id="F4GJU3"/>
<dbReference type="Proteomes" id="UP000007939">
    <property type="component" value="Chromosome"/>
</dbReference>
<sequence>MAYLSYTVAQVDEDGKPTGGGGTITGGLMVYVINPINQVLAGIIQDKLGKGSTYAAVIPERISRSQQEYWFLGANGGIQENVYVNGQNSGNTFKRGRTYAIFTDNQPGTPFGMSGSLSGLAHMPENSHLSISGGLPRIDNSGAFPAMRDVILTGERGIAQAPHISSLSVTDTGDPPSSLFKANLNGGRYDLSTATGLRSYTHTNMNDRDGLIQLFVVPPHLTELNLSQGSLNTAFDWGSAKSTLQRLVLDNNRFTGKDVELKDFTALEEISVRGGEGNQSGRATLSVTFSPNTPSQLKTVNAQDTYFTDLDLSFTTEGTGTLDGGSGTSYARLNTVKLWGNLEKVDVKNNAALLFFTSGGDVLDTLTVTGSNNLLELRLNGIHKLISGNVDGHTYALTTLTVNNAYALSVNEKADVSYPYARSLETFVGGTIDGDIDLQQSMLSDFTVTSLSGTASLMNCVSLRSMSVNEGQPEDQPTRGIINATGCTSIQDFTQLKVRVVSLNLNNTGVKRVDISPNEPGNLSSVRYIQELTLNEAPVEYINVYSLSHLTKLEAHKGKTLTQANIQAPNMTRIDLSDQKLGAGAGVRIGVSTFKTVTDDREIPDGAPSFETYVDLSVTLGQRNEDWGLPGIKNVPEDLDLSENGIYYKVHIFHNNNGQDFYWGVLGFKLSPESRIRWRYYGWGAWVLDNSQGEAHLNLGVVDPTDFFFSGGYKGGKNPDHGDVIFNDGNGDGNGHVLFYAPQDTLRPYANRVISARVMDDGTLVGRTKHWITVFPFGDNAFGSNYKSSQTQHP</sequence>
<gene>
    <name evidence="1" type="ordered locus">Spico_0128</name>
</gene>
<reference evidence="2" key="1">
    <citation type="submission" date="2011-04" db="EMBL/GenBank/DDBJ databases">
        <title>The complete genome of Spirochaeta coccoides DSM 17374.</title>
        <authorList>
            <person name="Lucas S."/>
            <person name="Copeland A."/>
            <person name="Lapidus A."/>
            <person name="Bruce D."/>
            <person name="Goodwin L."/>
            <person name="Pitluck S."/>
            <person name="Peters L."/>
            <person name="Kyrpides N."/>
            <person name="Mavromatis K."/>
            <person name="Pagani I."/>
            <person name="Ivanova N."/>
            <person name="Ovchinnikova G."/>
            <person name="Lu M."/>
            <person name="Detter J.C."/>
            <person name="Tapia R."/>
            <person name="Han C."/>
            <person name="Land M."/>
            <person name="Hauser L."/>
            <person name="Markowitz V."/>
            <person name="Cheng J.-F."/>
            <person name="Hugenholtz P."/>
            <person name="Woyke T."/>
            <person name="Wu D."/>
            <person name="Spring S."/>
            <person name="Schroeder M."/>
            <person name="Brambilla E."/>
            <person name="Klenk H.-P."/>
            <person name="Eisen J.A."/>
        </authorList>
    </citation>
    <scope>NUCLEOTIDE SEQUENCE [LARGE SCALE GENOMIC DNA]</scope>
    <source>
        <strain evidence="2">ATCC BAA-1237 / DSM 17374 / SPN1</strain>
    </source>
</reference>
<evidence type="ECO:0000313" key="1">
    <source>
        <dbReference type="EMBL" id="AEC01368.1"/>
    </source>
</evidence>
<evidence type="ECO:0000313" key="2">
    <source>
        <dbReference type="Proteomes" id="UP000007939"/>
    </source>
</evidence>
<dbReference type="EMBL" id="CP002659">
    <property type="protein sequence ID" value="AEC01368.1"/>
    <property type="molecule type" value="Genomic_DNA"/>
</dbReference>
<dbReference type="RefSeq" id="WP_013738764.1">
    <property type="nucleotide sequence ID" value="NC_015436.1"/>
</dbReference>
<protein>
    <submittedName>
        <fullName evidence="1">Uncharacterized protein</fullName>
    </submittedName>
</protein>
<dbReference type="InterPro" id="IPR032675">
    <property type="entry name" value="LRR_dom_sf"/>
</dbReference>
<accession>F4GJU3</accession>
<keyword evidence="2" id="KW-1185">Reference proteome</keyword>
<name>F4GJU3_PARC1</name>
<organism evidence="1 2">
    <name type="scientific">Parasphaerochaeta coccoides (strain ATCC BAA-1237 / DSM 17374 / SPN1)</name>
    <name type="common">Sphaerochaeta coccoides</name>
    <dbReference type="NCBI Taxonomy" id="760011"/>
    <lineage>
        <taxon>Bacteria</taxon>
        <taxon>Pseudomonadati</taxon>
        <taxon>Spirochaetota</taxon>
        <taxon>Spirochaetia</taxon>
        <taxon>Spirochaetales</taxon>
        <taxon>Sphaerochaetaceae</taxon>
        <taxon>Parasphaerochaeta</taxon>
    </lineage>
</organism>
<dbReference type="SUPFAM" id="SSF52058">
    <property type="entry name" value="L domain-like"/>
    <property type="match status" value="1"/>
</dbReference>
<dbReference type="HOGENOM" id="CLU_353700_0_0_12"/>
<proteinExistence type="predicted"/>
<dbReference type="KEGG" id="scc:Spico_0128"/>
<dbReference type="Gene3D" id="3.80.10.10">
    <property type="entry name" value="Ribonuclease Inhibitor"/>
    <property type="match status" value="1"/>
</dbReference>